<dbReference type="InterPro" id="IPR032677">
    <property type="entry name" value="GTP_cyclohydro_II"/>
</dbReference>
<dbReference type="InterPro" id="IPR000422">
    <property type="entry name" value="DHBP_synthase_RibB"/>
</dbReference>
<dbReference type="Gene3D" id="3.90.870.10">
    <property type="entry name" value="DHBP synthase"/>
    <property type="match status" value="1"/>
</dbReference>
<evidence type="ECO:0000259" key="16">
    <source>
        <dbReference type="Pfam" id="PF00925"/>
    </source>
</evidence>
<dbReference type="GO" id="GO:0005829">
    <property type="term" value="C:cytosol"/>
    <property type="evidence" value="ECO:0007669"/>
    <property type="project" value="TreeGrafter"/>
</dbReference>
<dbReference type="Proteomes" id="UP001143364">
    <property type="component" value="Unassembled WGS sequence"/>
</dbReference>
<dbReference type="PANTHER" id="PTHR21327">
    <property type="entry name" value="GTP CYCLOHYDROLASE II-RELATED"/>
    <property type="match status" value="1"/>
</dbReference>
<dbReference type="InterPro" id="IPR017945">
    <property type="entry name" value="DHBP_synth_RibB-like_a/b_dom"/>
</dbReference>
<comment type="cofactor">
    <cofactor evidence="14">
        <name>Mg(2+)</name>
        <dbReference type="ChEBI" id="CHEBI:18420"/>
    </cofactor>
    <cofactor evidence="14">
        <name>Mn(2+)</name>
        <dbReference type="ChEBI" id="CHEBI:29035"/>
    </cofactor>
    <text evidence="14">Binds 2 divalent metal cations per subunit. Magnesium or manganese.</text>
</comment>
<proteinExistence type="inferred from homology"/>
<comment type="catalytic activity">
    <reaction evidence="1 14">
        <text>D-ribulose 5-phosphate = (2S)-2-hydroxy-3-oxobutyl phosphate + formate + H(+)</text>
        <dbReference type="Rhea" id="RHEA:18457"/>
        <dbReference type="ChEBI" id="CHEBI:15378"/>
        <dbReference type="ChEBI" id="CHEBI:15740"/>
        <dbReference type="ChEBI" id="CHEBI:58121"/>
        <dbReference type="ChEBI" id="CHEBI:58830"/>
        <dbReference type="EC" id="4.1.99.12"/>
    </reaction>
</comment>
<dbReference type="Pfam" id="PF00925">
    <property type="entry name" value="GTP_cyclohydro2"/>
    <property type="match status" value="1"/>
</dbReference>
<protein>
    <recommendedName>
        <fullName evidence="8 14">3,4-dihydroxy-2-butanone 4-phosphate synthase</fullName>
        <shortName evidence="14">DHBP synthase</shortName>
        <ecNumber evidence="7 14">4.1.99.12</ecNumber>
    </recommendedName>
</protein>
<sequence>MTETRSGMTACLTSQTGSERRAGAPDKTLTAPRPRVHSSPVRAAPEGFARGSGKHGPMELDSIEDAIAAIAAGELVVVVDDTDRENEGDLIMAASKATPEKLAFMIRHTSGIICAPMTADRADELNLAPMVANNRDPMRTAFTVTVDYKIGLTTGISAEERANTVRALASDNATGSDFLRPGHIFPLIAREGGVLTRSGHTEAGCDLAALAGLPAVGVLAEIVNDDGTVKRMGELIPFAREHGLKIVSIEDLIDFRSRRETFVKRVDSFERRINGLDATVSIYETPFEQTQHVAITVGDVKSDRATPCRIHREHLLSDLLRGAATSKGWLDNALARFGETRRGVFVLIRDPAVLRDAADVGGAVADGSEEKHQSARQRRARWREIGVGAQILRDLGVRKIALLAGHERQFVGIAGFGIAIEKTEIVEGESGTEQ</sequence>
<dbReference type="Pfam" id="PF00926">
    <property type="entry name" value="DHBP_synthase"/>
    <property type="match status" value="1"/>
</dbReference>
<dbReference type="Gene3D" id="3.40.50.10990">
    <property type="entry name" value="GTP cyclohydrolase II"/>
    <property type="match status" value="1"/>
</dbReference>
<organism evidence="17 18">
    <name type="scientific">Methylopila jiangsuensis</name>
    <dbReference type="NCBI Taxonomy" id="586230"/>
    <lineage>
        <taxon>Bacteria</taxon>
        <taxon>Pseudomonadati</taxon>
        <taxon>Pseudomonadota</taxon>
        <taxon>Alphaproteobacteria</taxon>
        <taxon>Hyphomicrobiales</taxon>
        <taxon>Methylopilaceae</taxon>
        <taxon>Methylopila</taxon>
    </lineage>
</organism>
<comment type="subunit">
    <text evidence="14">Homodimer.</text>
</comment>
<dbReference type="GO" id="GO:0030145">
    <property type="term" value="F:manganese ion binding"/>
    <property type="evidence" value="ECO:0007669"/>
    <property type="project" value="UniProtKB-UniRule"/>
</dbReference>
<evidence type="ECO:0000313" key="18">
    <source>
        <dbReference type="Proteomes" id="UP001143364"/>
    </source>
</evidence>
<dbReference type="FunFam" id="3.90.870.10:FF:000001">
    <property type="entry name" value="Riboflavin biosynthesis protein RibBA"/>
    <property type="match status" value="1"/>
</dbReference>
<evidence type="ECO:0000256" key="14">
    <source>
        <dbReference type="HAMAP-Rule" id="MF_00180"/>
    </source>
</evidence>
<evidence type="ECO:0000256" key="11">
    <source>
        <dbReference type="ARBA" id="ARBA00022842"/>
    </source>
</evidence>
<keyword evidence="10 14" id="KW-0479">Metal-binding</keyword>
<evidence type="ECO:0000256" key="4">
    <source>
        <dbReference type="ARBA" id="ARBA00004904"/>
    </source>
</evidence>
<feature type="binding site" evidence="14">
    <location>
        <position position="200"/>
    </location>
    <ligand>
        <name>Mg(2+)</name>
        <dbReference type="ChEBI" id="CHEBI:18420"/>
        <label>2</label>
    </ligand>
</feature>
<dbReference type="SUPFAM" id="SSF55821">
    <property type="entry name" value="YrdC/RibB"/>
    <property type="match status" value="1"/>
</dbReference>
<feature type="binding site" evidence="14">
    <location>
        <begin position="84"/>
        <end position="85"/>
    </location>
    <ligand>
        <name>D-ribulose 5-phosphate</name>
        <dbReference type="ChEBI" id="CHEBI:58121"/>
    </ligand>
</feature>
<keyword evidence="11 14" id="KW-0460">Magnesium</keyword>
<comment type="caution">
    <text evidence="17">The sequence shown here is derived from an EMBL/GenBank/DDBJ whole genome shotgun (WGS) entry which is preliminary data.</text>
</comment>
<dbReference type="SUPFAM" id="SSF142695">
    <property type="entry name" value="RibA-like"/>
    <property type="match status" value="1"/>
</dbReference>
<comment type="function">
    <text evidence="3 14">Catalyzes the conversion of D-ribulose 5-phosphate to formate and 3,4-dihydroxy-2-butanone 4-phosphate.</text>
</comment>
<dbReference type="AlphaFoldDB" id="A0A9W6N4Q7"/>
<feature type="binding site" evidence="14">
    <location>
        <position position="85"/>
    </location>
    <ligand>
        <name>Mg(2+)</name>
        <dbReference type="ChEBI" id="CHEBI:18420"/>
        <label>1</label>
    </ligand>
</feature>
<evidence type="ECO:0000256" key="7">
    <source>
        <dbReference type="ARBA" id="ARBA00012153"/>
    </source>
</evidence>
<evidence type="ECO:0000256" key="10">
    <source>
        <dbReference type="ARBA" id="ARBA00022723"/>
    </source>
</evidence>
<evidence type="ECO:0000256" key="8">
    <source>
        <dbReference type="ARBA" id="ARBA00018836"/>
    </source>
</evidence>
<evidence type="ECO:0000313" key="17">
    <source>
        <dbReference type="EMBL" id="GLK77501.1"/>
    </source>
</evidence>
<dbReference type="GO" id="GO:0008686">
    <property type="term" value="F:3,4-dihydroxy-2-butanone-4-phosphate synthase activity"/>
    <property type="evidence" value="ECO:0007669"/>
    <property type="project" value="UniProtKB-UniRule"/>
</dbReference>
<dbReference type="PANTHER" id="PTHR21327:SF18">
    <property type="entry name" value="3,4-DIHYDROXY-2-BUTANONE 4-PHOSPHATE SYNTHASE"/>
    <property type="match status" value="1"/>
</dbReference>
<reference evidence="17" key="1">
    <citation type="journal article" date="2014" name="Int. J. Syst. Evol. Microbiol.">
        <title>Complete genome sequence of Corynebacterium casei LMG S-19264T (=DSM 44701T), isolated from a smear-ripened cheese.</title>
        <authorList>
            <consortium name="US DOE Joint Genome Institute (JGI-PGF)"/>
            <person name="Walter F."/>
            <person name="Albersmeier A."/>
            <person name="Kalinowski J."/>
            <person name="Ruckert C."/>
        </authorList>
    </citation>
    <scope>NUCLEOTIDE SEQUENCE</scope>
    <source>
        <strain evidence="17">VKM B-2555</strain>
    </source>
</reference>
<feature type="binding site" evidence="14">
    <location>
        <begin position="197"/>
        <end position="201"/>
    </location>
    <ligand>
        <name>D-ribulose 5-phosphate</name>
        <dbReference type="ChEBI" id="CHEBI:58121"/>
    </ligand>
</feature>
<keyword evidence="12 14" id="KW-0464">Manganese</keyword>
<dbReference type="HAMAP" id="MF_00180">
    <property type="entry name" value="RibB"/>
    <property type="match status" value="1"/>
</dbReference>
<dbReference type="InterPro" id="IPR036144">
    <property type="entry name" value="RibA-like_sf"/>
</dbReference>
<comment type="similarity">
    <text evidence="5">In the N-terminal section; belongs to the DHBP synthase family.</text>
</comment>
<keyword evidence="13 14" id="KW-0456">Lyase</keyword>
<evidence type="ECO:0000256" key="15">
    <source>
        <dbReference type="SAM" id="MobiDB-lite"/>
    </source>
</evidence>
<gene>
    <name evidence="14 17" type="primary">ribB</name>
    <name evidence="17" type="ORF">GCM10008171_27550</name>
</gene>
<comment type="similarity">
    <text evidence="14">Belongs to the DHBP synthase family.</text>
</comment>
<evidence type="ECO:0000256" key="13">
    <source>
        <dbReference type="ARBA" id="ARBA00023239"/>
    </source>
</evidence>
<evidence type="ECO:0000256" key="12">
    <source>
        <dbReference type="ARBA" id="ARBA00023211"/>
    </source>
</evidence>
<evidence type="ECO:0000256" key="5">
    <source>
        <dbReference type="ARBA" id="ARBA00005520"/>
    </source>
</evidence>
<feature type="domain" description="GTP cyclohydrolase II" evidence="16">
    <location>
        <begin position="278"/>
        <end position="422"/>
    </location>
</feature>
<dbReference type="GO" id="GO:0003935">
    <property type="term" value="F:GTP cyclohydrolase II activity"/>
    <property type="evidence" value="ECO:0007669"/>
    <property type="project" value="TreeGrafter"/>
</dbReference>
<dbReference type="EC" id="4.1.99.12" evidence="7 14"/>
<feature type="region of interest" description="Disordered" evidence="15">
    <location>
        <begin position="1"/>
        <end position="55"/>
    </location>
</feature>
<feature type="compositionally biased region" description="Polar residues" evidence="15">
    <location>
        <begin position="1"/>
        <end position="17"/>
    </location>
</feature>
<dbReference type="PIRSF" id="PIRSF001259">
    <property type="entry name" value="RibA"/>
    <property type="match status" value="1"/>
</dbReference>
<feature type="site" description="Essential for catalytic activity" evidence="14">
    <location>
        <position position="183"/>
    </location>
</feature>
<evidence type="ECO:0000256" key="2">
    <source>
        <dbReference type="ARBA" id="ARBA00001936"/>
    </source>
</evidence>
<evidence type="ECO:0000256" key="6">
    <source>
        <dbReference type="ARBA" id="ARBA00008976"/>
    </source>
</evidence>
<accession>A0A9W6N4Q7</accession>
<evidence type="ECO:0000256" key="1">
    <source>
        <dbReference type="ARBA" id="ARBA00000141"/>
    </source>
</evidence>
<dbReference type="GO" id="GO:0009231">
    <property type="term" value="P:riboflavin biosynthetic process"/>
    <property type="evidence" value="ECO:0007669"/>
    <property type="project" value="UniProtKB-UniRule"/>
</dbReference>
<evidence type="ECO:0000256" key="9">
    <source>
        <dbReference type="ARBA" id="ARBA00022619"/>
    </source>
</evidence>
<reference evidence="17" key="2">
    <citation type="submission" date="2023-01" db="EMBL/GenBank/DDBJ databases">
        <authorList>
            <person name="Sun Q."/>
            <person name="Evtushenko L."/>
        </authorList>
    </citation>
    <scope>NUCLEOTIDE SEQUENCE</scope>
    <source>
        <strain evidence="17">VKM B-2555</strain>
    </source>
</reference>
<comment type="similarity">
    <text evidence="6">In the C-terminal section; belongs to the GTP cyclohydrolase II family.</text>
</comment>
<keyword evidence="9 14" id="KW-0686">Riboflavin biosynthesis</keyword>
<dbReference type="GO" id="GO:0000287">
    <property type="term" value="F:magnesium ion binding"/>
    <property type="evidence" value="ECO:0007669"/>
    <property type="project" value="UniProtKB-UniRule"/>
</dbReference>
<evidence type="ECO:0000256" key="3">
    <source>
        <dbReference type="ARBA" id="ARBA00002284"/>
    </source>
</evidence>
<feature type="binding site" evidence="14">
    <location>
        <position position="89"/>
    </location>
    <ligand>
        <name>D-ribulose 5-phosphate</name>
        <dbReference type="ChEBI" id="CHEBI:58121"/>
    </ligand>
</feature>
<name>A0A9W6N4Q7_9HYPH</name>
<feature type="binding site" evidence="14">
    <location>
        <position position="85"/>
    </location>
    <ligand>
        <name>Mg(2+)</name>
        <dbReference type="ChEBI" id="CHEBI:18420"/>
        <label>2</label>
    </ligand>
</feature>
<dbReference type="EMBL" id="BSFK01000016">
    <property type="protein sequence ID" value="GLK77501.1"/>
    <property type="molecule type" value="Genomic_DNA"/>
</dbReference>
<dbReference type="NCBIfam" id="TIGR00506">
    <property type="entry name" value="ribB"/>
    <property type="match status" value="1"/>
</dbReference>
<comment type="pathway">
    <text evidence="4 14">Cofactor biosynthesis; riboflavin biosynthesis; 2-hydroxy-3-oxobutyl phosphate from D-ribulose 5-phosphate: step 1/1.</text>
</comment>
<comment type="cofactor">
    <cofactor evidence="2">
        <name>Mn(2+)</name>
        <dbReference type="ChEBI" id="CHEBI:29035"/>
    </cofactor>
</comment>
<keyword evidence="18" id="KW-1185">Reference proteome</keyword>
<feature type="site" description="Essential for catalytic activity" evidence="14">
    <location>
        <position position="221"/>
    </location>
</feature>